<reference evidence="1" key="1">
    <citation type="journal article" date="2011" name="Environ. Microbiol.">
        <title>Genomic insights into the metabolic potential of the polycyclic aromatic hydrocarbon degrading sulfate-reducing Deltaproteobacterium N47.</title>
        <authorList>
            <person name="Bergmann F."/>
            <person name="Selesi D."/>
            <person name="Weinmaier T."/>
            <person name="Tischler P."/>
            <person name="Rattei T."/>
            <person name="Meckenstock R.U."/>
        </authorList>
    </citation>
    <scope>NUCLEOTIDE SEQUENCE</scope>
</reference>
<gene>
    <name evidence="1" type="ORF">N47_E40710</name>
</gene>
<sequence>MKLGIFTIHPNPSTPLVSDKLAKYIIDASFRRDLKFILYRYGITRASMFPGLDGLASHIQWLRAEQY</sequence>
<accession>E1YKC6</accession>
<evidence type="ECO:0000313" key="1">
    <source>
        <dbReference type="EMBL" id="CBX30559.1"/>
    </source>
</evidence>
<protein>
    <submittedName>
        <fullName evidence="1">Uncharacterized protein</fullName>
    </submittedName>
</protein>
<dbReference type="EMBL" id="FR695877">
    <property type="protein sequence ID" value="CBX30559.1"/>
    <property type="molecule type" value="Genomic_DNA"/>
</dbReference>
<name>E1YKC6_9BACT</name>
<organism evidence="1">
    <name type="scientific">uncultured Desulfobacterium sp</name>
    <dbReference type="NCBI Taxonomy" id="201089"/>
    <lineage>
        <taxon>Bacteria</taxon>
        <taxon>Pseudomonadati</taxon>
        <taxon>Thermodesulfobacteriota</taxon>
        <taxon>Desulfobacteria</taxon>
        <taxon>Desulfobacterales</taxon>
        <taxon>Desulfobacteriaceae</taxon>
        <taxon>Desulfobacterium</taxon>
        <taxon>environmental samples</taxon>
    </lineage>
</organism>
<dbReference type="AlphaFoldDB" id="E1YKC6"/>
<proteinExistence type="predicted"/>